<feature type="chain" id="PRO_5042616290" evidence="2">
    <location>
        <begin position="21"/>
        <end position="203"/>
    </location>
</feature>
<dbReference type="Proteomes" id="UP000694872">
    <property type="component" value="Unplaced"/>
</dbReference>
<evidence type="ECO:0000256" key="2">
    <source>
        <dbReference type="SAM" id="SignalP"/>
    </source>
</evidence>
<protein>
    <submittedName>
        <fullName evidence="3">Uncharacterized protein LOC106113591</fullName>
    </submittedName>
</protein>
<feature type="compositionally biased region" description="Polar residues" evidence="1">
    <location>
        <begin position="128"/>
        <end position="138"/>
    </location>
</feature>
<dbReference type="RefSeq" id="XP_013161879.1">
    <property type="nucleotide sequence ID" value="XM_013306425.1"/>
</dbReference>
<name>A0AAJ7E420_PAPXU</name>
<gene>
    <name evidence="3" type="primary">LOC106113591</name>
</gene>
<organism evidence="3">
    <name type="scientific">Papilio xuthus</name>
    <name type="common">Asian swallowtail butterfly</name>
    <dbReference type="NCBI Taxonomy" id="66420"/>
    <lineage>
        <taxon>Eukaryota</taxon>
        <taxon>Metazoa</taxon>
        <taxon>Ecdysozoa</taxon>
        <taxon>Arthropoda</taxon>
        <taxon>Hexapoda</taxon>
        <taxon>Insecta</taxon>
        <taxon>Pterygota</taxon>
        <taxon>Neoptera</taxon>
        <taxon>Endopterygota</taxon>
        <taxon>Lepidoptera</taxon>
        <taxon>Glossata</taxon>
        <taxon>Ditrysia</taxon>
        <taxon>Papilionoidea</taxon>
        <taxon>Papilionidae</taxon>
        <taxon>Papilioninae</taxon>
        <taxon>Papilio</taxon>
    </lineage>
</organism>
<feature type="region of interest" description="Disordered" evidence="1">
    <location>
        <begin position="103"/>
        <end position="142"/>
    </location>
</feature>
<accession>A0AAJ7E420</accession>
<dbReference type="AlphaFoldDB" id="A0AAJ7E420"/>
<proteinExistence type="predicted"/>
<reference evidence="3" key="1">
    <citation type="submission" date="2025-08" db="UniProtKB">
        <authorList>
            <consortium name="RefSeq"/>
        </authorList>
    </citation>
    <scope>IDENTIFICATION</scope>
</reference>
<evidence type="ECO:0000313" key="3">
    <source>
        <dbReference type="RefSeq" id="XP_013161879.1"/>
    </source>
</evidence>
<evidence type="ECO:0000256" key="1">
    <source>
        <dbReference type="SAM" id="MobiDB-lite"/>
    </source>
</evidence>
<keyword evidence="2" id="KW-0732">Signal</keyword>
<sequence length="203" mass="23891">MSGCWNLNLMFLVYYFTSDAVYTKHRKQGQQNEHITDGSEFMKRVVGGSKLNSRPKFLMFTAPYKLCEGECSDERSVMGFPVYLGNYAKKVYRDTYIRNYNKELNQTDKITHPPKSKSKKTNKRRETNPNGRSTTSTEPPIFTDDKKERLNFIINKKSDCSCPYLDPNICYKKRNPAMRQKQEIFIDDIKKLFTIYRKTKDII</sequence>
<dbReference type="KEGG" id="pxu:106113591"/>
<dbReference type="GeneID" id="106113591"/>
<feature type="signal peptide" evidence="2">
    <location>
        <begin position="1"/>
        <end position="20"/>
    </location>
</feature>
<feature type="compositionally biased region" description="Basic residues" evidence="1">
    <location>
        <begin position="112"/>
        <end position="123"/>
    </location>
</feature>